<feature type="transmembrane region" description="Helical" evidence="8">
    <location>
        <begin position="41"/>
        <end position="59"/>
    </location>
</feature>
<comment type="caution">
    <text evidence="10">The sequence shown here is derived from an EMBL/GenBank/DDBJ whole genome shotgun (WGS) entry which is preliminary data.</text>
</comment>
<protein>
    <submittedName>
        <fullName evidence="10">Teichoic acid ABC transporter permease protein</fullName>
    </submittedName>
</protein>
<feature type="transmembrane region" description="Helical" evidence="8">
    <location>
        <begin position="237"/>
        <end position="256"/>
    </location>
</feature>
<dbReference type="EMBL" id="AZSI01000002">
    <property type="protein sequence ID" value="KEY63736.1"/>
    <property type="molecule type" value="Genomic_DNA"/>
</dbReference>
<evidence type="ECO:0000256" key="1">
    <source>
        <dbReference type="ARBA" id="ARBA00004651"/>
    </source>
</evidence>
<evidence type="ECO:0000256" key="5">
    <source>
        <dbReference type="ARBA" id="ARBA00022692"/>
    </source>
</evidence>
<dbReference type="GO" id="GO:0015920">
    <property type="term" value="P:lipopolysaccharide transport"/>
    <property type="evidence" value="ECO:0007669"/>
    <property type="project" value="TreeGrafter"/>
</dbReference>
<evidence type="ECO:0000313" key="11">
    <source>
        <dbReference type="Proteomes" id="UP000028401"/>
    </source>
</evidence>
<dbReference type="GO" id="GO:0005886">
    <property type="term" value="C:plasma membrane"/>
    <property type="evidence" value="ECO:0007669"/>
    <property type="project" value="UniProtKB-SubCell"/>
</dbReference>
<evidence type="ECO:0000256" key="6">
    <source>
        <dbReference type="ARBA" id="ARBA00022989"/>
    </source>
</evidence>
<dbReference type="GO" id="GO:0140359">
    <property type="term" value="F:ABC-type transporter activity"/>
    <property type="evidence" value="ECO:0007669"/>
    <property type="project" value="InterPro"/>
</dbReference>
<dbReference type="RefSeq" id="WP_042747550.1">
    <property type="nucleotide sequence ID" value="NZ_AZSI01000002.1"/>
</dbReference>
<name>A0A084AEK7_LACLC</name>
<keyword evidence="3" id="KW-0813">Transport</keyword>
<evidence type="ECO:0000256" key="2">
    <source>
        <dbReference type="ARBA" id="ARBA00007783"/>
    </source>
</evidence>
<evidence type="ECO:0000256" key="8">
    <source>
        <dbReference type="SAM" id="Phobius"/>
    </source>
</evidence>
<gene>
    <name evidence="10" type="ORF">U725_00058</name>
</gene>
<reference evidence="10 11" key="1">
    <citation type="submission" date="2014-06" db="EMBL/GenBank/DDBJ databases">
        <title>Draft genome sequence of the putrescine producing strain Lactococcus lactis subsp cremoris GE214.</title>
        <authorList>
            <person name="Ladero V."/>
            <person name="Linares D.M."/>
            <person name="del Rio B."/>
            <person name="Mayo B."/>
            <person name="Martin M.C."/>
            <person name="Fernandez M."/>
            <person name="Alvarez M.A."/>
        </authorList>
    </citation>
    <scope>NUCLEOTIDE SEQUENCE [LARGE SCALE GENOMIC DNA]</scope>
    <source>
        <strain evidence="10 11">GE214</strain>
    </source>
</reference>
<dbReference type="PANTHER" id="PTHR30413">
    <property type="entry name" value="INNER MEMBRANE TRANSPORT PERMEASE"/>
    <property type="match status" value="1"/>
</dbReference>
<evidence type="ECO:0000256" key="3">
    <source>
        <dbReference type="ARBA" id="ARBA00022448"/>
    </source>
</evidence>
<comment type="similarity">
    <text evidence="2">Belongs to the ABC-2 integral membrane protein family.</text>
</comment>
<evidence type="ECO:0000256" key="7">
    <source>
        <dbReference type="ARBA" id="ARBA00023136"/>
    </source>
</evidence>
<keyword evidence="4" id="KW-1003">Cell membrane</keyword>
<dbReference type="PANTHER" id="PTHR30413:SF10">
    <property type="entry name" value="CAPSULE POLYSACCHARIDE EXPORT INNER-MEMBRANE PROTEIN CTRC"/>
    <property type="match status" value="1"/>
</dbReference>
<keyword evidence="6 8" id="KW-1133">Transmembrane helix</keyword>
<dbReference type="PATRIC" id="fig|1415168.3.peg.65"/>
<comment type="subcellular location">
    <subcellularLocation>
        <location evidence="1">Cell membrane</location>
        <topology evidence="1">Multi-pass membrane protein</topology>
    </subcellularLocation>
</comment>
<dbReference type="InterPro" id="IPR013525">
    <property type="entry name" value="ABC2_TM"/>
</dbReference>
<sequence>MKDLVQYLKEQIENLPLIYNVSKYHTKSTQLGQFFGAAWEYIDPIFQLLIYYFVFIVMFKRKVAGIPPAPWMFIGLGIWFFYSISITHASAAVQSSLALFSQVKFPISVLPTIEMFKRFNALFWMIGLGIIIALKDGYYPTLYYFQLIYYFAALILLVLGFSLLFSTIVVVFRDFSHIIDYIFRFLLYVSGAAIDLTLLDAIPGFMRQALLADPFIYVMEGFRDAIFHRAWFWEKPGYALIFWCFTLGLLIVASHLHMKLRNQFMDYV</sequence>
<dbReference type="AlphaFoldDB" id="A0A084AEK7"/>
<feature type="transmembrane region" description="Helical" evidence="8">
    <location>
        <begin position="147"/>
        <end position="173"/>
    </location>
</feature>
<organism evidence="10 11">
    <name type="scientific">Lactococcus cremoris subsp. cremoris GE214</name>
    <dbReference type="NCBI Taxonomy" id="1415168"/>
    <lineage>
        <taxon>Bacteria</taxon>
        <taxon>Bacillati</taxon>
        <taxon>Bacillota</taxon>
        <taxon>Bacilli</taxon>
        <taxon>Lactobacillales</taxon>
        <taxon>Streptococcaceae</taxon>
        <taxon>Lactococcus</taxon>
        <taxon>Lactococcus cremoris subsp. cremoris</taxon>
    </lineage>
</organism>
<feature type="transmembrane region" description="Helical" evidence="8">
    <location>
        <begin position="71"/>
        <end position="100"/>
    </location>
</feature>
<feature type="transmembrane region" description="Helical" evidence="8">
    <location>
        <begin position="121"/>
        <end position="141"/>
    </location>
</feature>
<accession>A0A084AEK7</accession>
<dbReference type="Proteomes" id="UP000028401">
    <property type="component" value="Unassembled WGS sequence"/>
</dbReference>
<evidence type="ECO:0000313" key="10">
    <source>
        <dbReference type="EMBL" id="KEY63736.1"/>
    </source>
</evidence>
<feature type="domain" description="ABC-2 type transporter transmembrane" evidence="9">
    <location>
        <begin position="33"/>
        <end position="227"/>
    </location>
</feature>
<keyword evidence="7 8" id="KW-0472">Membrane</keyword>
<evidence type="ECO:0000256" key="4">
    <source>
        <dbReference type="ARBA" id="ARBA00022475"/>
    </source>
</evidence>
<keyword evidence="5 8" id="KW-0812">Transmembrane</keyword>
<dbReference type="Pfam" id="PF01061">
    <property type="entry name" value="ABC2_membrane"/>
    <property type="match status" value="1"/>
</dbReference>
<feature type="transmembrane region" description="Helical" evidence="8">
    <location>
        <begin position="185"/>
        <end position="206"/>
    </location>
</feature>
<evidence type="ECO:0000259" key="9">
    <source>
        <dbReference type="Pfam" id="PF01061"/>
    </source>
</evidence>
<proteinExistence type="inferred from homology"/>